<evidence type="ECO:0000256" key="2">
    <source>
        <dbReference type="SAM" id="Phobius"/>
    </source>
</evidence>
<dbReference type="OrthoDB" id="204305at2759"/>
<keyword evidence="4" id="KW-1185">Reference proteome</keyword>
<gene>
    <name evidence="3" type="ORF">C7M84_013210</name>
</gene>
<reference evidence="3 4" key="2">
    <citation type="submission" date="2019-01" db="EMBL/GenBank/DDBJ databases">
        <title>The decoding of complex shrimp genome reveals the adaptation for benthos swimmer, frequently molting mechanism and breeding impact on genome.</title>
        <authorList>
            <person name="Sun Y."/>
            <person name="Gao Y."/>
            <person name="Yu Y."/>
        </authorList>
    </citation>
    <scope>NUCLEOTIDE SEQUENCE [LARGE SCALE GENOMIC DNA]</scope>
    <source>
        <tissue evidence="3">Muscle</tissue>
    </source>
</reference>
<feature type="region of interest" description="Disordered" evidence="1">
    <location>
        <begin position="212"/>
        <end position="236"/>
    </location>
</feature>
<name>A0A3R7Q4V4_PENVA</name>
<keyword evidence="2" id="KW-1133">Transmembrane helix</keyword>
<protein>
    <submittedName>
        <fullName evidence="3">Uncharacterized protein</fullName>
    </submittedName>
</protein>
<evidence type="ECO:0000313" key="3">
    <source>
        <dbReference type="EMBL" id="ROT68633.1"/>
    </source>
</evidence>
<keyword evidence="2" id="KW-0812">Transmembrane</keyword>
<feature type="region of interest" description="Disordered" evidence="1">
    <location>
        <begin position="16"/>
        <end position="35"/>
    </location>
</feature>
<evidence type="ECO:0000313" key="4">
    <source>
        <dbReference type="Proteomes" id="UP000283509"/>
    </source>
</evidence>
<dbReference type="AlphaFoldDB" id="A0A3R7Q4V4"/>
<accession>A0A3R7Q4V4</accession>
<dbReference type="Proteomes" id="UP000283509">
    <property type="component" value="Unassembled WGS sequence"/>
</dbReference>
<sequence>MLLCHGDEYEPNFSLPKNRYGPVAPAGRGGQHEASRKRERQHLFFAMTSLLGRRRGGLLYLTCSCLLLAFCFFTSVLRPSGLRQSRSLEVYPWQMIGYDDYDCGCPRSGPPIVRESEQSMCSDWSTSRGLGQKVVSYSLFGDLNKTVIYNKYFSAFEDRLKEVEKYYKGWTVRLYHNLSRSDVASQKYLCRLYCQYHHLDLCQVDNLFPPQGQSAGNSGPSNDSSATLKGAAESPGTIGTRALDRLKAAASSGAPESYGKKLVGRMWRFIAMADPLVSEFLVRDTDSSVLPREVAAVQQWLHNSTALLHVMRDHPNHNGFILAGMWGGSRDRGGDLLKELLAKMVRWPPRNIWDYDQMLLKRVVWPEVLDDVLVHDSYFCANPNFRSHHRAAPFPTRRHERYFVGWGPLRDPELAGITPCPHECRPPMHQDWTYC</sequence>
<feature type="transmembrane region" description="Helical" evidence="2">
    <location>
        <begin position="57"/>
        <end position="77"/>
    </location>
</feature>
<keyword evidence="2" id="KW-0472">Membrane</keyword>
<reference evidence="3 4" key="1">
    <citation type="submission" date="2018-04" db="EMBL/GenBank/DDBJ databases">
        <authorList>
            <person name="Zhang X."/>
            <person name="Yuan J."/>
            <person name="Li F."/>
            <person name="Xiang J."/>
        </authorList>
    </citation>
    <scope>NUCLEOTIDE SEQUENCE [LARGE SCALE GENOMIC DNA]</scope>
    <source>
        <tissue evidence="3">Muscle</tissue>
    </source>
</reference>
<comment type="caution">
    <text evidence="3">The sequence shown here is derived from an EMBL/GenBank/DDBJ whole genome shotgun (WGS) entry which is preliminary data.</text>
</comment>
<organism evidence="3 4">
    <name type="scientific">Penaeus vannamei</name>
    <name type="common">Whiteleg shrimp</name>
    <name type="synonym">Litopenaeus vannamei</name>
    <dbReference type="NCBI Taxonomy" id="6689"/>
    <lineage>
        <taxon>Eukaryota</taxon>
        <taxon>Metazoa</taxon>
        <taxon>Ecdysozoa</taxon>
        <taxon>Arthropoda</taxon>
        <taxon>Crustacea</taxon>
        <taxon>Multicrustacea</taxon>
        <taxon>Malacostraca</taxon>
        <taxon>Eumalacostraca</taxon>
        <taxon>Eucarida</taxon>
        <taxon>Decapoda</taxon>
        <taxon>Dendrobranchiata</taxon>
        <taxon>Penaeoidea</taxon>
        <taxon>Penaeidae</taxon>
        <taxon>Penaeus</taxon>
    </lineage>
</organism>
<proteinExistence type="predicted"/>
<evidence type="ECO:0000256" key="1">
    <source>
        <dbReference type="SAM" id="MobiDB-lite"/>
    </source>
</evidence>
<dbReference type="EMBL" id="QCYY01002650">
    <property type="protein sequence ID" value="ROT68633.1"/>
    <property type="molecule type" value="Genomic_DNA"/>
</dbReference>
<feature type="compositionally biased region" description="Polar residues" evidence="1">
    <location>
        <begin position="212"/>
        <end position="227"/>
    </location>
</feature>